<reference evidence="2" key="1">
    <citation type="journal article" date="2020" name="Stud. Mycol.">
        <title>101 Dothideomycetes genomes: a test case for predicting lifestyles and emergence of pathogens.</title>
        <authorList>
            <person name="Haridas S."/>
            <person name="Albert R."/>
            <person name="Binder M."/>
            <person name="Bloem J."/>
            <person name="Labutti K."/>
            <person name="Salamov A."/>
            <person name="Andreopoulos B."/>
            <person name="Baker S."/>
            <person name="Barry K."/>
            <person name="Bills G."/>
            <person name="Bluhm B."/>
            <person name="Cannon C."/>
            <person name="Castanera R."/>
            <person name="Culley D."/>
            <person name="Daum C."/>
            <person name="Ezra D."/>
            <person name="Gonzalez J."/>
            <person name="Henrissat B."/>
            <person name="Kuo A."/>
            <person name="Liang C."/>
            <person name="Lipzen A."/>
            <person name="Lutzoni F."/>
            <person name="Magnuson J."/>
            <person name="Mondo S."/>
            <person name="Nolan M."/>
            <person name="Ohm R."/>
            <person name="Pangilinan J."/>
            <person name="Park H.-J."/>
            <person name="Ramirez L."/>
            <person name="Alfaro M."/>
            <person name="Sun H."/>
            <person name="Tritt A."/>
            <person name="Yoshinaga Y."/>
            <person name="Zwiers L.-H."/>
            <person name="Turgeon B."/>
            <person name="Goodwin S."/>
            <person name="Spatafora J."/>
            <person name="Crous P."/>
            <person name="Grigoriev I."/>
        </authorList>
    </citation>
    <scope>NUCLEOTIDE SEQUENCE</scope>
    <source>
        <strain evidence="2">CBS 627.86</strain>
    </source>
</reference>
<evidence type="ECO:0000256" key="1">
    <source>
        <dbReference type="SAM" id="MobiDB-lite"/>
    </source>
</evidence>
<name>A0A6A5ZQ78_9PLEO</name>
<dbReference type="Proteomes" id="UP000799770">
    <property type="component" value="Unassembled WGS sequence"/>
</dbReference>
<dbReference type="EMBL" id="ML977313">
    <property type="protein sequence ID" value="KAF2121037.1"/>
    <property type="molecule type" value="Genomic_DNA"/>
</dbReference>
<protein>
    <submittedName>
        <fullName evidence="2">Uncharacterized protein</fullName>
    </submittedName>
</protein>
<proteinExistence type="predicted"/>
<feature type="region of interest" description="Disordered" evidence="1">
    <location>
        <begin position="126"/>
        <end position="160"/>
    </location>
</feature>
<dbReference type="AlphaFoldDB" id="A0A6A5ZQ78"/>
<keyword evidence="3" id="KW-1185">Reference proteome</keyword>
<evidence type="ECO:0000313" key="3">
    <source>
        <dbReference type="Proteomes" id="UP000799770"/>
    </source>
</evidence>
<gene>
    <name evidence="2" type="ORF">BDV96DRAFT_641673</name>
</gene>
<sequence>MSNHTASADATPLRTKEELEEFVEKGEGALKKALPYCDLDAVIMHWLTIQGISDQTVPEEERSISILNQDSGDEEIEALKVRFHGLESITGPLTDVLEAVKEALNTKKHFLEDLFEVLKEDQQEQCEGESIASVEEESTESTGSEYCSPKGRKMVGSIDP</sequence>
<accession>A0A6A5ZQ78</accession>
<evidence type="ECO:0000313" key="2">
    <source>
        <dbReference type="EMBL" id="KAF2121037.1"/>
    </source>
</evidence>
<organism evidence="2 3">
    <name type="scientific">Lophiotrema nucula</name>
    <dbReference type="NCBI Taxonomy" id="690887"/>
    <lineage>
        <taxon>Eukaryota</taxon>
        <taxon>Fungi</taxon>
        <taxon>Dikarya</taxon>
        <taxon>Ascomycota</taxon>
        <taxon>Pezizomycotina</taxon>
        <taxon>Dothideomycetes</taxon>
        <taxon>Pleosporomycetidae</taxon>
        <taxon>Pleosporales</taxon>
        <taxon>Lophiotremataceae</taxon>
        <taxon>Lophiotrema</taxon>
    </lineage>
</organism>